<protein>
    <submittedName>
        <fullName evidence="6">LysR family transcriptional regulator</fullName>
    </submittedName>
</protein>
<evidence type="ECO:0000256" key="2">
    <source>
        <dbReference type="ARBA" id="ARBA00023015"/>
    </source>
</evidence>
<dbReference type="InterPro" id="IPR036390">
    <property type="entry name" value="WH_DNA-bd_sf"/>
</dbReference>
<dbReference type="PANTHER" id="PTHR30126:SF98">
    <property type="entry name" value="HTH-TYPE TRANSCRIPTIONAL ACTIVATOR BAUR"/>
    <property type="match status" value="1"/>
</dbReference>
<organism evidence="6 7">
    <name type="scientific">Dongia soli</name>
    <dbReference type="NCBI Taxonomy" id="600628"/>
    <lineage>
        <taxon>Bacteria</taxon>
        <taxon>Pseudomonadati</taxon>
        <taxon>Pseudomonadota</taxon>
        <taxon>Alphaproteobacteria</taxon>
        <taxon>Rhodospirillales</taxon>
        <taxon>Dongiaceae</taxon>
        <taxon>Dongia</taxon>
    </lineage>
</organism>
<dbReference type="Gene3D" id="3.40.190.290">
    <property type="match status" value="1"/>
</dbReference>
<dbReference type="Gene3D" id="1.10.10.10">
    <property type="entry name" value="Winged helix-like DNA-binding domain superfamily/Winged helix DNA-binding domain"/>
    <property type="match status" value="1"/>
</dbReference>
<evidence type="ECO:0000259" key="5">
    <source>
        <dbReference type="PROSITE" id="PS50931"/>
    </source>
</evidence>
<keyword evidence="7" id="KW-1185">Reference proteome</keyword>
<comment type="caution">
    <text evidence="6">The sequence shown here is derived from an EMBL/GenBank/DDBJ whole genome shotgun (WGS) entry which is preliminary data.</text>
</comment>
<dbReference type="PANTHER" id="PTHR30126">
    <property type="entry name" value="HTH-TYPE TRANSCRIPTIONAL REGULATOR"/>
    <property type="match status" value="1"/>
</dbReference>
<evidence type="ECO:0000256" key="3">
    <source>
        <dbReference type="ARBA" id="ARBA00023125"/>
    </source>
</evidence>
<dbReference type="InterPro" id="IPR000847">
    <property type="entry name" value="LysR_HTH_N"/>
</dbReference>
<dbReference type="InterPro" id="IPR005119">
    <property type="entry name" value="LysR_subst-bd"/>
</dbReference>
<dbReference type="RefSeq" id="WP_320508388.1">
    <property type="nucleotide sequence ID" value="NZ_JAXCLW010000002.1"/>
</dbReference>
<keyword evidence="3" id="KW-0238">DNA-binding</keyword>
<evidence type="ECO:0000256" key="1">
    <source>
        <dbReference type="ARBA" id="ARBA00009437"/>
    </source>
</evidence>
<evidence type="ECO:0000313" key="7">
    <source>
        <dbReference type="Proteomes" id="UP001279642"/>
    </source>
</evidence>
<reference evidence="6 7" key="1">
    <citation type="journal article" date="2016" name="Antonie Van Leeuwenhoek">
        <title>Dongia soli sp. nov., isolated from soil from Dokdo, Korea.</title>
        <authorList>
            <person name="Kim D.U."/>
            <person name="Lee H."/>
            <person name="Kim H."/>
            <person name="Kim S.G."/>
            <person name="Ka J.O."/>
        </authorList>
    </citation>
    <scope>NUCLEOTIDE SEQUENCE [LARGE SCALE GENOMIC DNA]</scope>
    <source>
        <strain evidence="6 7">D78</strain>
    </source>
</reference>
<feature type="domain" description="HTH lysR-type" evidence="5">
    <location>
        <begin position="9"/>
        <end position="65"/>
    </location>
</feature>
<proteinExistence type="inferred from homology"/>
<sequence>MLSNLSDGDIRLLRIFVKVVEAGGFSAAQIDLNISQSTISTHMTALEQRLGVRLCRRGRSGFSLTEKGQRIHQAALQLFASMDAFRTEAGAVRDRLVGRLAIGLVDNIVTNPASHLEEAIEALNRQAPEVEIAVHVVAPTDLERGVLDGKFDLGLGACGRHSPNLTYEDVFDEQQILYCGRGHPLFERNSEIALKDLKSQQLVRRAYAAPDLFPANMRPPARAVADLMESVALLILSGRYIGFLPQHFAQHWVDQGRMRPLLAGRLGYRNPIYLTMRKSDRPSPVIGAFLKEFHRVHGLSAGTDKSGQRLRRTG</sequence>
<gene>
    <name evidence="6" type="ORF">SMD27_10880</name>
</gene>
<accession>A0ABU5EBH5</accession>
<dbReference type="SUPFAM" id="SSF46785">
    <property type="entry name" value="Winged helix' DNA-binding domain"/>
    <property type="match status" value="1"/>
</dbReference>
<evidence type="ECO:0000313" key="6">
    <source>
        <dbReference type="EMBL" id="MDY0883350.1"/>
    </source>
</evidence>
<keyword evidence="4" id="KW-0804">Transcription</keyword>
<comment type="similarity">
    <text evidence="1">Belongs to the LysR transcriptional regulatory family.</text>
</comment>
<dbReference type="CDD" id="cd05466">
    <property type="entry name" value="PBP2_LTTR_substrate"/>
    <property type="match status" value="1"/>
</dbReference>
<dbReference type="PROSITE" id="PS50931">
    <property type="entry name" value="HTH_LYSR"/>
    <property type="match status" value="1"/>
</dbReference>
<keyword evidence="2" id="KW-0805">Transcription regulation</keyword>
<evidence type="ECO:0000256" key="4">
    <source>
        <dbReference type="ARBA" id="ARBA00023163"/>
    </source>
</evidence>
<dbReference type="SUPFAM" id="SSF53850">
    <property type="entry name" value="Periplasmic binding protein-like II"/>
    <property type="match status" value="1"/>
</dbReference>
<dbReference type="Pfam" id="PF03466">
    <property type="entry name" value="LysR_substrate"/>
    <property type="match status" value="1"/>
</dbReference>
<name>A0ABU5EBH5_9PROT</name>
<dbReference type="EMBL" id="JAXCLW010000002">
    <property type="protein sequence ID" value="MDY0883350.1"/>
    <property type="molecule type" value="Genomic_DNA"/>
</dbReference>
<dbReference type="InterPro" id="IPR036388">
    <property type="entry name" value="WH-like_DNA-bd_sf"/>
</dbReference>
<dbReference type="Proteomes" id="UP001279642">
    <property type="component" value="Unassembled WGS sequence"/>
</dbReference>
<dbReference type="Pfam" id="PF00126">
    <property type="entry name" value="HTH_1"/>
    <property type="match status" value="1"/>
</dbReference>